<keyword evidence="2" id="KW-1133">Transmembrane helix</keyword>
<feature type="transmembrane region" description="Helical" evidence="2">
    <location>
        <begin position="499"/>
        <end position="521"/>
    </location>
</feature>
<dbReference type="PANTHER" id="PTHR10566">
    <property type="entry name" value="CHAPERONE-ACTIVITY OF BC1 COMPLEX CABC1 -RELATED"/>
    <property type="match status" value="1"/>
</dbReference>
<name>A0A074J0V6_STRSL</name>
<dbReference type="Pfam" id="PF03109">
    <property type="entry name" value="ABC1"/>
    <property type="match status" value="1"/>
</dbReference>
<keyword evidence="2" id="KW-0812">Transmembrane</keyword>
<keyword evidence="2" id="KW-0472">Membrane</keyword>
<dbReference type="Gene3D" id="1.10.510.10">
    <property type="entry name" value="Transferase(Phosphotransferase) domain 1"/>
    <property type="match status" value="1"/>
</dbReference>
<dbReference type="InterPro" id="IPR004147">
    <property type="entry name" value="ABC1_dom"/>
</dbReference>
<dbReference type="InterPro" id="IPR011009">
    <property type="entry name" value="Kinase-like_dom_sf"/>
</dbReference>
<comment type="similarity">
    <text evidence="1">Belongs to the protein kinase superfamily. ADCK protein kinase family.</text>
</comment>
<reference evidence="4 5" key="1">
    <citation type="submission" date="2014-04" db="EMBL/GenBank/DDBJ databases">
        <title>Variable characteristics of bacteriocin-producing Streptococcus salivarius strains isolated from Malaysian subjects.</title>
        <authorList>
            <person name="Philip K."/>
            <person name="Barbour A."/>
        </authorList>
    </citation>
    <scope>NUCLEOTIDE SEQUENCE [LARGE SCALE GENOMIC DNA]</scope>
    <source>
        <strain evidence="4 5">NU10</strain>
    </source>
</reference>
<dbReference type="RefSeq" id="WP_037600603.1">
    <property type="nucleotide sequence ID" value="NZ_JBDMCA010000007.1"/>
</dbReference>
<evidence type="ECO:0000313" key="4">
    <source>
        <dbReference type="EMBL" id="KEO46731.1"/>
    </source>
</evidence>
<feature type="domain" description="ABC1 atypical kinase-like" evidence="3">
    <location>
        <begin position="72"/>
        <end position="313"/>
    </location>
</feature>
<evidence type="ECO:0000256" key="1">
    <source>
        <dbReference type="ARBA" id="ARBA00009670"/>
    </source>
</evidence>
<dbReference type="EMBL" id="JJMT01000004">
    <property type="protein sequence ID" value="KEO46731.1"/>
    <property type="molecule type" value="Genomic_DNA"/>
</dbReference>
<proteinExistence type="inferred from homology"/>
<sequence length="525" mass="59387">MASKRLRHVLKVFSSVGLLSYREKHLPQDQQTTPVKLRQAFEQLGPSFVKIGQILSTRSDLLPENYIKELSKLQSSVPPLNKEEVMTAIRRELPNELSDSFLDFSEEPLASGSVAQTHRARLLFGQEVIVKIQRPGIDEVVKEDIQLLIKLARHIPKHFIPMVDVQEVLENLRETLIKELDFRNEAEAMKCFKANNRAVACLGVPEVYDTFTTPHLIVEEYINGIPLNHYSQLIEAGYDLEDVGKKLMLSFIKQVFKDGYFHGDPHPGNLLVRDGKIYFIDFGIMGELEVGMRASLNDILYSFTAQDVDGMTKAILSVTQFDNGLNRAVLSQDVEQMLGRYSGIDLGSLSITDLLQDLMAIFQKNHLKASSQITILEKASLQIEGIFRELAPNMDLMTLAKDYFLENMGPDMLKQALNKESILIELFYLIRNGKNIPRRLHQLLEQILNGRIVVNHDFINFSGRIKVFEKALNNLVFALLTLGFLLSGALLANKSGFENLAWLFLGLGTFLALITVVRIIFKKKG</sequence>
<dbReference type="AlphaFoldDB" id="A0A074J0V6"/>
<dbReference type="CDD" id="cd05121">
    <property type="entry name" value="ABC1_ADCK3-like"/>
    <property type="match status" value="1"/>
</dbReference>
<dbReference type="InterPro" id="IPR050154">
    <property type="entry name" value="UbiB_kinase"/>
</dbReference>
<evidence type="ECO:0000259" key="3">
    <source>
        <dbReference type="Pfam" id="PF03109"/>
    </source>
</evidence>
<accession>A0A074J0V6</accession>
<gene>
    <name evidence="4" type="ORF">DL07_08415</name>
</gene>
<dbReference type="PANTHER" id="PTHR10566:SF113">
    <property type="entry name" value="PROTEIN ACTIVITY OF BC1 COMPLEX KINASE 7, CHLOROPLASTIC"/>
    <property type="match status" value="1"/>
</dbReference>
<protein>
    <submittedName>
        <fullName evidence="4">Transporter</fullName>
    </submittedName>
</protein>
<organism evidence="4 5">
    <name type="scientific">Streptococcus salivarius</name>
    <dbReference type="NCBI Taxonomy" id="1304"/>
    <lineage>
        <taxon>Bacteria</taxon>
        <taxon>Bacillati</taxon>
        <taxon>Bacillota</taxon>
        <taxon>Bacilli</taxon>
        <taxon>Lactobacillales</taxon>
        <taxon>Streptococcaceae</taxon>
        <taxon>Streptococcus</taxon>
    </lineage>
</organism>
<dbReference type="SUPFAM" id="SSF56112">
    <property type="entry name" value="Protein kinase-like (PK-like)"/>
    <property type="match status" value="1"/>
</dbReference>
<evidence type="ECO:0000313" key="5">
    <source>
        <dbReference type="Proteomes" id="UP000027855"/>
    </source>
</evidence>
<dbReference type="Proteomes" id="UP000027855">
    <property type="component" value="Unassembled WGS sequence"/>
</dbReference>
<feature type="transmembrane region" description="Helical" evidence="2">
    <location>
        <begin position="471"/>
        <end position="493"/>
    </location>
</feature>
<evidence type="ECO:0000256" key="2">
    <source>
        <dbReference type="SAM" id="Phobius"/>
    </source>
</evidence>
<comment type="caution">
    <text evidence="4">The sequence shown here is derived from an EMBL/GenBank/DDBJ whole genome shotgun (WGS) entry which is preliminary data.</text>
</comment>